<dbReference type="GO" id="GO:0032259">
    <property type="term" value="P:methylation"/>
    <property type="evidence" value="ECO:0007669"/>
    <property type="project" value="UniProtKB-KW"/>
</dbReference>
<feature type="binding site" evidence="6">
    <location>
        <begin position="129"/>
        <end position="130"/>
    </location>
    <ligand>
        <name>S-adenosyl-L-methionine</name>
        <dbReference type="ChEBI" id="CHEBI:59789"/>
    </ligand>
</feature>
<evidence type="ECO:0000313" key="9">
    <source>
        <dbReference type="Proteomes" id="UP000605099"/>
    </source>
</evidence>
<dbReference type="Gene3D" id="3.40.50.150">
    <property type="entry name" value="Vaccinia Virus protein VP39"/>
    <property type="match status" value="1"/>
</dbReference>
<evidence type="ECO:0000256" key="1">
    <source>
        <dbReference type="ARBA" id="ARBA00022490"/>
    </source>
</evidence>
<evidence type="ECO:0000256" key="5">
    <source>
        <dbReference type="ARBA" id="ARBA00022691"/>
    </source>
</evidence>
<gene>
    <name evidence="6 8" type="primary">rsmG</name>
    <name evidence="8" type="ORF">GCM10011349_02310</name>
</gene>
<reference evidence="9" key="1">
    <citation type="journal article" date="2019" name="Int. J. Syst. Evol. Microbiol.">
        <title>The Global Catalogue of Microorganisms (GCM) 10K type strain sequencing project: providing services to taxonomists for standard genome sequencing and annotation.</title>
        <authorList>
            <consortium name="The Broad Institute Genomics Platform"/>
            <consortium name="The Broad Institute Genome Sequencing Center for Infectious Disease"/>
            <person name="Wu L."/>
            <person name="Ma J."/>
        </authorList>
    </citation>
    <scope>NUCLEOTIDE SEQUENCE [LARGE SCALE GENOMIC DNA]</scope>
    <source>
        <strain evidence="9">CGMCC 1.6784</strain>
    </source>
</reference>
<dbReference type="GO" id="GO:0008168">
    <property type="term" value="F:methyltransferase activity"/>
    <property type="evidence" value="ECO:0007669"/>
    <property type="project" value="UniProtKB-KW"/>
</dbReference>
<dbReference type="PANTHER" id="PTHR31760">
    <property type="entry name" value="S-ADENOSYL-L-METHIONINE-DEPENDENT METHYLTRANSFERASES SUPERFAMILY PROTEIN"/>
    <property type="match status" value="1"/>
</dbReference>
<name>A0ABQ2JA38_9SPHN</name>
<dbReference type="Pfam" id="PF02527">
    <property type="entry name" value="GidB"/>
    <property type="match status" value="1"/>
</dbReference>
<dbReference type="InterPro" id="IPR001849">
    <property type="entry name" value="PH_domain"/>
</dbReference>
<evidence type="ECO:0000256" key="3">
    <source>
        <dbReference type="ARBA" id="ARBA00022603"/>
    </source>
</evidence>
<feature type="binding site" evidence="6">
    <location>
        <position position="143"/>
    </location>
    <ligand>
        <name>S-adenosyl-L-methionine</name>
        <dbReference type="ChEBI" id="CHEBI:59789"/>
    </ligand>
</feature>
<dbReference type="HAMAP" id="MF_00074">
    <property type="entry name" value="16SrRNA_methyltr_G"/>
    <property type="match status" value="1"/>
</dbReference>
<dbReference type="CDD" id="cd02440">
    <property type="entry name" value="AdoMet_MTases"/>
    <property type="match status" value="1"/>
</dbReference>
<keyword evidence="1 6" id="KW-0963">Cytoplasm</keyword>
<dbReference type="PANTHER" id="PTHR31760:SF0">
    <property type="entry name" value="S-ADENOSYL-L-METHIONINE-DEPENDENT METHYLTRANSFERASES SUPERFAMILY PROTEIN"/>
    <property type="match status" value="1"/>
</dbReference>
<dbReference type="NCBIfam" id="TIGR00138">
    <property type="entry name" value="rsmG_gidB"/>
    <property type="match status" value="1"/>
</dbReference>
<dbReference type="RefSeq" id="WP_188817398.1">
    <property type="nucleotide sequence ID" value="NZ_BMLK01000001.1"/>
</dbReference>
<keyword evidence="2 6" id="KW-0698">rRNA processing</keyword>
<protein>
    <recommendedName>
        <fullName evidence="6">Ribosomal RNA small subunit methyltransferase G</fullName>
        <ecNumber evidence="6">2.1.1.170</ecNumber>
    </recommendedName>
    <alternativeName>
        <fullName evidence="6">16S rRNA 7-methylguanosine methyltransferase</fullName>
        <shortName evidence="6">16S rRNA m7G methyltransferase</shortName>
    </alternativeName>
</protein>
<organism evidence="8 9">
    <name type="scientific">Novosphingobium indicum</name>
    <dbReference type="NCBI Taxonomy" id="462949"/>
    <lineage>
        <taxon>Bacteria</taxon>
        <taxon>Pseudomonadati</taxon>
        <taxon>Pseudomonadota</taxon>
        <taxon>Alphaproteobacteria</taxon>
        <taxon>Sphingomonadales</taxon>
        <taxon>Sphingomonadaceae</taxon>
        <taxon>Novosphingobium</taxon>
    </lineage>
</organism>
<proteinExistence type="inferred from homology"/>
<comment type="caution">
    <text evidence="8">The sequence shown here is derived from an EMBL/GenBank/DDBJ whole genome shotgun (WGS) entry which is preliminary data.</text>
</comment>
<dbReference type="PIRSF" id="PIRSF003078">
    <property type="entry name" value="GidB"/>
    <property type="match status" value="1"/>
</dbReference>
<comment type="catalytic activity">
    <reaction evidence="6">
        <text>guanosine(527) in 16S rRNA + S-adenosyl-L-methionine = N(7)-methylguanosine(527) in 16S rRNA + S-adenosyl-L-homocysteine</text>
        <dbReference type="Rhea" id="RHEA:42732"/>
        <dbReference type="Rhea" id="RHEA-COMP:10209"/>
        <dbReference type="Rhea" id="RHEA-COMP:10210"/>
        <dbReference type="ChEBI" id="CHEBI:57856"/>
        <dbReference type="ChEBI" id="CHEBI:59789"/>
        <dbReference type="ChEBI" id="CHEBI:74269"/>
        <dbReference type="ChEBI" id="CHEBI:74480"/>
        <dbReference type="EC" id="2.1.1.170"/>
    </reaction>
</comment>
<feature type="binding site" evidence="6">
    <location>
        <position position="83"/>
    </location>
    <ligand>
        <name>S-adenosyl-L-methionine</name>
        <dbReference type="ChEBI" id="CHEBI:59789"/>
    </ligand>
</feature>
<comment type="subcellular location">
    <subcellularLocation>
        <location evidence="6">Cytoplasm</location>
    </subcellularLocation>
</comment>
<evidence type="ECO:0000256" key="4">
    <source>
        <dbReference type="ARBA" id="ARBA00022679"/>
    </source>
</evidence>
<keyword evidence="3 6" id="KW-0489">Methyltransferase</keyword>
<comment type="function">
    <text evidence="6">Specifically methylates the N7 position of guanine in position 527 of 16S rRNA.</text>
</comment>
<evidence type="ECO:0000259" key="7">
    <source>
        <dbReference type="PROSITE" id="PS50003"/>
    </source>
</evidence>
<evidence type="ECO:0000256" key="2">
    <source>
        <dbReference type="ARBA" id="ARBA00022552"/>
    </source>
</evidence>
<dbReference type="EMBL" id="BMLK01000001">
    <property type="protein sequence ID" value="GGN40932.1"/>
    <property type="molecule type" value="Genomic_DNA"/>
</dbReference>
<dbReference type="EC" id="2.1.1.170" evidence="6"/>
<dbReference type="Proteomes" id="UP000605099">
    <property type="component" value="Unassembled WGS sequence"/>
</dbReference>
<dbReference type="InterPro" id="IPR003682">
    <property type="entry name" value="rRNA_ssu_MeTfrase_G"/>
</dbReference>
<evidence type="ECO:0000313" key="8">
    <source>
        <dbReference type="EMBL" id="GGN40932.1"/>
    </source>
</evidence>
<feature type="binding site" evidence="6">
    <location>
        <position position="78"/>
    </location>
    <ligand>
        <name>S-adenosyl-L-methionine</name>
        <dbReference type="ChEBI" id="CHEBI:59789"/>
    </ligand>
</feature>
<comment type="similarity">
    <text evidence="6">Belongs to the methyltransferase superfamily. RNA methyltransferase RsmG family.</text>
</comment>
<dbReference type="PROSITE" id="PS50003">
    <property type="entry name" value="PH_DOMAIN"/>
    <property type="match status" value="1"/>
</dbReference>
<feature type="domain" description="PH" evidence="7">
    <location>
        <begin position="1"/>
        <end position="20"/>
    </location>
</feature>
<sequence>MIESEQEARAWLQALPECDSAALERLELLCAMLAEENQRQNLVSATSLDQVWLRHIVDSAQLLPHVPRETPGRWLDLGTGAGFPGLVIAALRPECEVLMVESRKRRIEWLDRARIAMGLDKAQVLGQRLEMVETRQVAVISARAFAPLDRLLPLSARFSTADTIWLLPKGRSAQQELDDLRKWRHVFHVEQSLTDPQAGIIVGTLAGRKDKTK</sequence>
<dbReference type="SUPFAM" id="SSF53335">
    <property type="entry name" value="S-adenosyl-L-methionine-dependent methyltransferases"/>
    <property type="match status" value="1"/>
</dbReference>
<accession>A0ABQ2JA38</accession>
<keyword evidence="9" id="KW-1185">Reference proteome</keyword>
<comment type="caution">
    <text evidence="6">Lacks conserved residue(s) required for the propagation of feature annotation.</text>
</comment>
<dbReference type="InterPro" id="IPR029063">
    <property type="entry name" value="SAM-dependent_MTases_sf"/>
</dbReference>
<keyword evidence="4 6" id="KW-0808">Transferase</keyword>
<evidence type="ECO:0000256" key="6">
    <source>
        <dbReference type="HAMAP-Rule" id="MF_00074"/>
    </source>
</evidence>
<keyword evidence="5 6" id="KW-0949">S-adenosyl-L-methionine</keyword>